<gene>
    <name evidence="1" type="ORF">SDC9_167686</name>
</gene>
<reference evidence="1" key="1">
    <citation type="submission" date="2019-08" db="EMBL/GenBank/DDBJ databases">
        <authorList>
            <person name="Kucharzyk K."/>
            <person name="Murdoch R.W."/>
            <person name="Higgins S."/>
            <person name="Loffler F."/>
        </authorList>
    </citation>
    <scope>NUCLEOTIDE SEQUENCE</scope>
</reference>
<accession>A0A645G0F1</accession>
<evidence type="ECO:0000313" key="1">
    <source>
        <dbReference type="EMBL" id="MPN20308.1"/>
    </source>
</evidence>
<dbReference type="EMBL" id="VSSQ01068024">
    <property type="protein sequence ID" value="MPN20308.1"/>
    <property type="molecule type" value="Genomic_DNA"/>
</dbReference>
<proteinExistence type="predicted"/>
<organism evidence="1">
    <name type="scientific">bioreactor metagenome</name>
    <dbReference type="NCBI Taxonomy" id="1076179"/>
    <lineage>
        <taxon>unclassified sequences</taxon>
        <taxon>metagenomes</taxon>
        <taxon>ecological metagenomes</taxon>
    </lineage>
</organism>
<name>A0A645G0F1_9ZZZZ</name>
<protein>
    <submittedName>
        <fullName evidence="1">Uncharacterized protein</fullName>
    </submittedName>
</protein>
<sequence length="61" mass="6226">MGVSRIEGGRVNLNAGQGAIALGGHLDRTAACGGVNGSLGQAVLDLFDLLLHFSSLFDELT</sequence>
<comment type="caution">
    <text evidence="1">The sequence shown here is derived from an EMBL/GenBank/DDBJ whole genome shotgun (WGS) entry which is preliminary data.</text>
</comment>
<dbReference type="AlphaFoldDB" id="A0A645G0F1"/>